<feature type="repeat" description="TPR" evidence="3">
    <location>
        <begin position="253"/>
        <end position="286"/>
    </location>
</feature>
<reference evidence="5 6" key="1">
    <citation type="journal article" date="2012" name="BMC Genomics">
        <title>Comparative genomic analysis of human infective Trypanosoma cruzi lineages with the bat-restricted subspecies T. cruzi marinkellei.</title>
        <authorList>
            <person name="Franzen O."/>
            <person name="Talavera-Lopez C."/>
            <person name="Ochaya S."/>
            <person name="Butler C.E."/>
            <person name="Messenger L.A."/>
            <person name="Lewis M.D."/>
            <person name="Llewellyn M.S."/>
            <person name="Marinkelle C.J."/>
            <person name="Tyler K.M."/>
            <person name="Miles M.A."/>
            <person name="Andersson B."/>
        </authorList>
    </citation>
    <scope>NUCLEOTIDE SEQUENCE [LARGE SCALE GENOMIC DNA]</scope>
    <source>
        <strain evidence="5 6">B7</strain>
    </source>
</reference>
<gene>
    <name evidence="5" type="ORF">MOQ_002727</name>
</gene>
<evidence type="ECO:0000256" key="2">
    <source>
        <dbReference type="ARBA" id="ARBA00038251"/>
    </source>
</evidence>
<dbReference type="OrthoDB" id="272215at2759"/>
<dbReference type="InterPro" id="IPR051722">
    <property type="entry name" value="Endocytosis_PI4K-reg_protein"/>
</dbReference>
<proteinExistence type="inferred from homology"/>
<feature type="compositionally biased region" description="Low complexity" evidence="4">
    <location>
        <begin position="107"/>
        <end position="118"/>
    </location>
</feature>
<feature type="region of interest" description="Disordered" evidence="4">
    <location>
        <begin position="76"/>
        <end position="119"/>
    </location>
</feature>
<dbReference type="SUPFAM" id="SSF48452">
    <property type="entry name" value="TPR-like"/>
    <property type="match status" value="1"/>
</dbReference>
<protein>
    <submittedName>
        <fullName evidence="5">Uncharacterized protein</fullName>
    </submittedName>
</protein>
<name>K2N1N5_TRYCR</name>
<comment type="function">
    <text evidence="1">Involved in endocytosis.</text>
</comment>
<keyword evidence="6" id="KW-1185">Reference proteome</keyword>
<dbReference type="Gene3D" id="1.25.40.10">
    <property type="entry name" value="Tetratricopeptide repeat domain"/>
    <property type="match status" value="1"/>
</dbReference>
<evidence type="ECO:0000256" key="1">
    <source>
        <dbReference type="ARBA" id="ARBA00002550"/>
    </source>
</evidence>
<evidence type="ECO:0000313" key="5">
    <source>
        <dbReference type="EMBL" id="EKF33400.1"/>
    </source>
</evidence>
<evidence type="ECO:0000313" key="6">
    <source>
        <dbReference type="Proteomes" id="UP000007350"/>
    </source>
</evidence>
<dbReference type="InterPro" id="IPR011990">
    <property type="entry name" value="TPR-like_helical_dom_sf"/>
</dbReference>
<dbReference type="PANTHER" id="PTHR23083">
    <property type="entry name" value="TETRATRICOPEPTIDE REPEAT PROTEIN, TPR"/>
    <property type="match status" value="1"/>
</dbReference>
<keyword evidence="3" id="KW-0802">TPR repeat</keyword>
<organism evidence="5 6">
    <name type="scientific">Trypanosoma cruzi marinkellei</name>
    <dbReference type="NCBI Taxonomy" id="85056"/>
    <lineage>
        <taxon>Eukaryota</taxon>
        <taxon>Discoba</taxon>
        <taxon>Euglenozoa</taxon>
        <taxon>Kinetoplastea</taxon>
        <taxon>Metakinetoplastina</taxon>
        <taxon>Trypanosomatida</taxon>
        <taxon>Trypanosomatidae</taxon>
        <taxon>Trypanosoma</taxon>
        <taxon>Schizotrypanum</taxon>
    </lineage>
</organism>
<dbReference type="AlphaFoldDB" id="K2N1N5"/>
<comment type="caution">
    <text evidence="5">The sequence shown here is derived from an EMBL/GenBank/DDBJ whole genome shotgun (WGS) entry which is preliminary data.</text>
</comment>
<evidence type="ECO:0000256" key="3">
    <source>
        <dbReference type="PROSITE-ProRule" id="PRU00339"/>
    </source>
</evidence>
<dbReference type="InterPro" id="IPR019734">
    <property type="entry name" value="TPR_rpt"/>
</dbReference>
<comment type="similarity">
    <text evidence="2">Belongs to the YPP1 family.</text>
</comment>
<sequence length="575" mass="63808">MAETGERHGGVPGNTALRAVEMVPRHLESNSEKFSFAPPVSAQQWMEVSMFCLQNRNVPSKRLLQMLEDTAKALMDEKPFHTQSSPLPRGNWYEGDDDDESHRTCETSEAVSTETTSTHSFISTPQRQLAARFFMLASLLGIKRGTVSSLRTSVRLAEMAVDAHRCTLTTTHLAWACYYLGSVVQERGGRSTLETMAGKLVRGTLEIIARGASAFPTDFVQLVKLAWLMALLGEIQSALALTQRLVGQNRADANALVLLSLLFSATGEYDRALEVANHTEQLHPQYILGGIVLTMMRYVTNDVHLHKRAGCEELLAILVARVQATTQYTSERANSDEFRLVPEIGTTVIADGCWSTRFRGASRVAGHWALLAHVALEVGCTSIAEIAVRAGLEFVGEAREEHRKAYADLICCSVRIKIDRMEKLVETVRQRHMAAGVGDVVSILREFEDEQLIREQGTLLDEQEVRSLHSMLFTALEVCTAHADSYVQLGRLYLVEALKANQQQSLRTTHLVEASHYFQLAIDSTSTNTAAYEGMGRVREAQGAMEMSLNFLSSAAELAARQPVIPFERFLYIFP</sequence>
<dbReference type="EMBL" id="AHKC01009266">
    <property type="protein sequence ID" value="EKF33400.1"/>
    <property type="molecule type" value="Genomic_DNA"/>
</dbReference>
<dbReference type="PANTHER" id="PTHR23083:SF464">
    <property type="entry name" value="TETRATRICOPEPTIDE REPEAT DOMAIN 7, ISOFORM A"/>
    <property type="match status" value="1"/>
</dbReference>
<dbReference type="Proteomes" id="UP000007350">
    <property type="component" value="Unassembled WGS sequence"/>
</dbReference>
<accession>K2N1N5</accession>
<dbReference type="PROSITE" id="PS50005">
    <property type="entry name" value="TPR"/>
    <property type="match status" value="1"/>
</dbReference>
<evidence type="ECO:0000256" key="4">
    <source>
        <dbReference type="SAM" id="MobiDB-lite"/>
    </source>
</evidence>